<accession>A0A382DJA3</accession>
<feature type="region of interest" description="Disordered" evidence="1">
    <location>
        <begin position="102"/>
        <end position="122"/>
    </location>
</feature>
<reference evidence="3" key="1">
    <citation type="submission" date="2018-05" db="EMBL/GenBank/DDBJ databases">
        <authorList>
            <person name="Lanie J.A."/>
            <person name="Ng W.-L."/>
            <person name="Kazmierczak K.M."/>
            <person name="Andrzejewski T.M."/>
            <person name="Davidsen T.M."/>
            <person name="Wayne K.J."/>
            <person name="Tettelin H."/>
            <person name="Glass J.I."/>
            <person name="Rusch D."/>
            <person name="Podicherti R."/>
            <person name="Tsui H.-C.T."/>
            <person name="Winkler M.E."/>
        </authorList>
    </citation>
    <scope>NUCLEOTIDE SEQUENCE</scope>
</reference>
<name>A0A382DJA3_9ZZZZ</name>
<evidence type="ECO:0000256" key="2">
    <source>
        <dbReference type="SAM" id="Phobius"/>
    </source>
</evidence>
<keyword evidence="2" id="KW-1133">Transmembrane helix</keyword>
<sequence length="140" mass="15303">MLTNDKESGMAYLRQSTATRNLILGLLIVSSLIVSFIGINRIFADEGVTDPSDEETVKKEFTGRDGEHKANLLEGIKAKIQAALESGGITQEEADEKLEKLENLPQKGFGRGHKKPHMNPEDIKAKIQAAVEGGDITQEE</sequence>
<keyword evidence="2" id="KW-0472">Membrane</keyword>
<proteinExistence type="predicted"/>
<dbReference type="EMBL" id="UINC01039667">
    <property type="protein sequence ID" value="SVB38478.1"/>
    <property type="molecule type" value="Genomic_DNA"/>
</dbReference>
<keyword evidence="2" id="KW-0812">Transmembrane</keyword>
<gene>
    <name evidence="3" type="ORF">METZ01_LOCUS191332</name>
</gene>
<evidence type="ECO:0000313" key="3">
    <source>
        <dbReference type="EMBL" id="SVB38478.1"/>
    </source>
</evidence>
<feature type="transmembrane region" description="Helical" evidence="2">
    <location>
        <begin position="21"/>
        <end position="43"/>
    </location>
</feature>
<feature type="non-terminal residue" evidence="3">
    <location>
        <position position="140"/>
    </location>
</feature>
<dbReference type="AlphaFoldDB" id="A0A382DJA3"/>
<organism evidence="3">
    <name type="scientific">marine metagenome</name>
    <dbReference type="NCBI Taxonomy" id="408172"/>
    <lineage>
        <taxon>unclassified sequences</taxon>
        <taxon>metagenomes</taxon>
        <taxon>ecological metagenomes</taxon>
    </lineage>
</organism>
<evidence type="ECO:0000256" key="1">
    <source>
        <dbReference type="SAM" id="MobiDB-lite"/>
    </source>
</evidence>
<protein>
    <submittedName>
        <fullName evidence="3">Uncharacterized protein</fullName>
    </submittedName>
</protein>